<keyword evidence="3" id="KW-1185">Reference proteome</keyword>
<reference evidence="2" key="1">
    <citation type="submission" date="2021-10" db="EMBL/GenBank/DDBJ databases">
        <title>De novo Genome Assembly of Clathrus columnatus (Basidiomycota, Fungi) Using Illumina and Nanopore Sequence Data.</title>
        <authorList>
            <person name="Ogiso-Tanaka E."/>
            <person name="Itagaki H."/>
            <person name="Hosoya T."/>
            <person name="Hosaka K."/>
        </authorList>
    </citation>
    <scope>NUCLEOTIDE SEQUENCE</scope>
    <source>
        <strain evidence="2">MO-923</strain>
    </source>
</reference>
<proteinExistence type="predicted"/>
<evidence type="ECO:0000313" key="3">
    <source>
        <dbReference type="Proteomes" id="UP001050691"/>
    </source>
</evidence>
<comment type="caution">
    <text evidence="2">The sequence shown here is derived from an EMBL/GenBank/DDBJ whole genome shotgun (WGS) entry which is preliminary data.</text>
</comment>
<protein>
    <submittedName>
        <fullName evidence="2">Uncharacterized protein</fullName>
    </submittedName>
</protein>
<sequence>MAWTRASLHPLLAPCPSLAYNNDRSVQSSLSTTFTAPPLHCPIMLPVHTVNAILIPATFDYKKKNLGQGLFLSSFVSNFLPLFNMAWYPLLLSFGALCLVYKVCWFFFRRYIISRTTALDDLDDIGRIRAHPKLRGTVVICGGSISGLLAARVCSDHFQDVVMVEAEDWITTPSGYIGSHRKELAPHKRSHVAQYKAAHIYQPFLVTALLRWFPNFIGECQRLGGRVLPYKPSISLAGKFFATPTYPDFVPPSMNISRPGFETLLRKLVLTSCPNVRYVSGTVTGLIQAQSSNAIAGVRIRNTGEESILLASLIIGPASAGLRWLKELAKANGNQKASTQLENLRVTYNPKLSYRTCEFNVPPHVTEQLKEAGFPEDWNTTTVPLVCFPDAKVGQRLLAVVRKDNDYLEYLCGGWEVSDKISTIQDVKMYISNMDSELTEPLPTWVTAVLNVLEANNVPMRVEYSRLGSTAYVQYHLCEDVPSNFIALGDSVMIVNPVRGVGCTKASVEALTLNKLLFGCVPDPRSEKIDPLPNNFSKRYFELLAQRTGHEWDVYKAEDYAWKTTIPAKGDDLSFGKFHRAFGDLLVELLYQDSDAMWTFNLVRGWIAPATDFLAPNILMKLIWMKLRSAMRKR</sequence>
<dbReference type="Proteomes" id="UP001050691">
    <property type="component" value="Unassembled WGS sequence"/>
</dbReference>
<dbReference type="SUPFAM" id="SSF51905">
    <property type="entry name" value="FAD/NAD(P)-binding domain"/>
    <property type="match status" value="1"/>
</dbReference>
<keyword evidence="1" id="KW-0812">Transmembrane</keyword>
<keyword evidence="1" id="KW-0472">Membrane</keyword>
<evidence type="ECO:0000256" key="1">
    <source>
        <dbReference type="SAM" id="Phobius"/>
    </source>
</evidence>
<feature type="transmembrane region" description="Helical" evidence="1">
    <location>
        <begin position="82"/>
        <end position="108"/>
    </location>
</feature>
<accession>A0AAV5ARF2</accession>
<dbReference type="InterPro" id="IPR036188">
    <property type="entry name" value="FAD/NAD-bd_sf"/>
</dbReference>
<evidence type="ECO:0000313" key="2">
    <source>
        <dbReference type="EMBL" id="GJJ16098.1"/>
    </source>
</evidence>
<name>A0AAV5ARF2_9AGAM</name>
<keyword evidence="1" id="KW-1133">Transmembrane helix</keyword>
<gene>
    <name evidence="2" type="ORF">Clacol_010377</name>
</gene>
<organism evidence="2 3">
    <name type="scientific">Clathrus columnatus</name>
    <dbReference type="NCBI Taxonomy" id="1419009"/>
    <lineage>
        <taxon>Eukaryota</taxon>
        <taxon>Fungi</taxon>
        <taxon>Dikarya</taxon>
        <taxon>Basidiomycota</taxon>
        <taxon>Agaricomycotina</taxon>
        <taxon>Agaricomycetes</taxon>
        <taxon>Phallomycetidae</taxon>
        <taxon>Phallales</taxon>
        <taxon>Clathraceae</taxon>
        <taxon>Clathrus</taxon>
    </lineage>
</organism>
<dbReference type="AlphaFoldDB" id="A0AAV5ARF2"/>
<dbReference type="EMBL" id="BPWL01000012">
    <property type="protein sequence ID" value="GJJ16098.1"/>
    <property type="molecule type" value="Genomic_DNA"/>
</dbReference>